<sequence>MFAFGMDPEYNDMALDPLQTETNICLFAQRVKKMLPAVKELGVDIEQNIREGSKPPFGRFVSHLLRSIGHINLDLTMDFSRHNELQLDWICNLT</sequence>
<evidence type="ECO:0000313" key="2">
    <source>
        <dbReference type="Proteomes" id="UP001139981"/>
    </source>
</evidence>
<reference evidence="1" key="1">
    <citation type="submission" date="2022-07" db="EMBL/GenBank/DDBJ databases">
        <title>Phylogenomic reconstructions and comparative analyses of Kickxellomycotina fungi.</title>
        <authorList>
            <person name="Reynolds N.K."/>
            <person name="Stajich J.E."/>
            <person name="Barry K."/>
            <person name="Grigoriev I.V."/>
            <person name="Crous P."/>
            <person name="Smith M.E."/>
        </authorList>
    </citation>
    <scope>NUCLEOTIDE SEQUENCE</scope>
    <source>
        <strain evidence="1">CBS 190363</strain>
    </source>
</reference>
<comment type="caution">
    <text evidence="1">The sequence shown here is derived from an EMBL/GenBank/DDBJ whole genome shotgun (WGS) entry which is preliminary data.</text>
</comment>
<organism evidence="1 2">
    <name type="scientific">Coemansia aciculifera</name>
    <dbReference type="NCBI Taxonomy" id="417176"/>
    <lineage>
        <taxon>Eukaryota</taxon>
        <taxon>Fungi</taxon>
        <taxon>Fungi incertae sedis</taxon>
        <taxon>Zoopagomycota</taxon>
        <taxon>Kickxellomycotina</taxon>
        <taxon>Kickxellomycetes</taxon>
        <taxon>Kickxellales</taxon>
        <taxon>Kickxellaceae</taxon>
        <taxon>Coemansia</taxon>
    </lineage>
</organism>
<evidence type="ECO:0000313" key="1">
    <source>
        <dbReference type="EMBL" id="KAJ2891990.1"/>
    </source>
</evidence>
<protein>
    <submittedName>
        <fullName evidence="1">Uncharacterized protein</fullName>
    </submittedName>
</protein>
<name>A0ACC1M2H0_9FUNG</name>
<dbReference type="Proteomes" id="UP001139981">
    <property type="component" value="Unassembled WGS sequence"/>
</dbReference>
<gene>
    <name evidence="1" type="ORF">IWW38_003391</name>
</gene>
<feature type="non-terminal residue" evidence="1">
    <location>
        <position position="94"/>
    </location>
</feature>
<dbReference type="EMBL" id="JANBVB010000840">
    <property type="protein sequence ID" value="KAJ2891990.1"/>
    <property type="molecule type" value="Genomic_DNA"/>
</dbReference>
<keyword evidence="2" id="KW-1185">Reference proteome</keyword>
<accession>A0ACC1M2H0</accession>
<proteinExistence type="predicted"/>